<evidence type="ECO:0000313" key="3">
    <source>
        <dbReference type="Proteomes" id="UP000051952"/>
    </source>
</evidence>
<keyword evidence="3" id="KW-1185">Reference proteome</keyword>
<keyword evidence="1" id="KW-1133">Transmembrane helix</keyword>
<name>A0A0S4JK03_BODSA</name>
<feature type="transmembrane region" description="Helical" evidence="1">
    <location>
        <begin position="72"/>
        <end position="90"/>
    </location>
</feature>
<organism evidence="2 3">
    <name type="scientific">Bodo saltans</name>
    <name type="common">Flagellated protozoan</name>
    <dbReference type="NCBI Taxonomy" id="75058"/>
    <lineage>
        <taxon>Eukaryota</taxon>
        <taxon>Discoba</taxon>
        <taxon>Euglenozoa</taxon>
        <taxon>Kinetoplastea</taxon>
        <taxon>Metakinetoplastina</taxon>
        <taxon>Eubodonida</taxon>
        <taxon>Bodonidae</taxon>
        <taxon>Bodo</taxon>
    </lineage>
</organism>
<protein>
    <recommendedName>
        <fullName evidence="4">Transmembrane protein</fullName>
    </recommendedName>
</protein>
<reference evidence="3" key="1">
    <citation type="submission" date="2015-09" db="EMBL/GenBank/DDBJ databases">
        <authorList>
            <consortium name="Pathogen Informatics"/>
        </authorList>
    </citation>
    <scope>NUCLEOTIDE SEQUENCE [LARGE SCALE GENOMIC DNA]</scope>
    <source>
        <strain evidence="3">Lake Konstanz</strain>
    </source>
</reference>
<accession>A0A0S4JK03</accession>
<gene>
    <name evidence="2" type="ORF">BSAL_23185</name>
</gene>
<dbReference type="Proteomes" id="UP000051952">
    <property type="component" value="Unassembled WGS sequence"/>
</dbReference>
<dbReference type="EMBL" id="CYKH01001766">
    <property type="protein sequence ID" value="CUG89743.1"/>
    <property type="molecule type" value="Genomic_DNA"/>
</dbReference>
<evidence type="ECO:0000313" key="2">
    <source>
        <dbReference type="EMBL" id="CUG89743.1"/>
    </source>
</evidence>
<keyword evidence="1" id="KW-0472">Membrane</keyword>
<dbReference type="AlphaFoldDB" id="A0A0S4JK03"/>
<dbReference type="VEuPathDB" id="TriTrypDB:BSAL_23185"/>
<sequence>MDGTFEINSSPATHSCIASSWPACVTRTSCVVWLECLSTGECIVFMGRCFLTSQQQKKKETRKNYKGGNLSVIDFLLQLVFSALHFMAFVPKLRVLMMSRAPSLFFPKVVDRSVEVVIKKKIALSSEK</sequence>
<evidence type="ECO:0000256" key="1">
    <source>
        <dbReference type="SAM" id="Phobius"/>
    </source>
</evidence>
<keyword evidence="1" id="KW-0812">Transmembrane</keyword>
<proteinExistence type="predicted"/>
<evidence type="ECO:0008006" key="4">
    <source>
        <dbReference type="Google" id="ProtNLM"/>
    </source>
</evidence>